<reference evidence="2 3" key="1">
    <citation type="journal article" date="2024" name="J Genomics">
        <title>Draft genome sequencing and assembly of Favolaschia claudopus CIRM-BRFM 2984 isolated from oak limbs.</title>
        <authorList>
            <person name="Navarro D."/>
            <person name="Drula E."/>
            <person name="Chaduli D."/>
            <person name="Cazenave R."/>
            <person name="Ahrendt S."/>
            <person name="Wang J."/>
            <person name="Lipzen A."/>
            <person name="Daum C."/>
            <person name="Barry K."/>
            <person name="Grigoriev I.V."/>
            <person name="Favel A."/>
            <person name="Rosso M.N."/>
            <person name="Martin F."/>
        </authorList>
    </citation>
    <scope>NUCLEOTIDE SEQUENCE [LARGE SCALE GENOMIC DNA]</scope>
    <source>
        <strain evidence="2 3">CIRM-BRFM 2984</strain>
    </source>
</reference>
<organism evidence="2 3">
    <name type="scientific">Favolaschia claudopus</name>
    <dbReference type="NCBI Taxonomy" id="2862362"/>
    <lineage>
        <taxon>Eukaryota</taxon>
        <taxon>Fungi</taxon>
        <taxon>Dikarya</taxon>
        <taxon>Basidiomycota</taxon>
        <taxon>Agaricomycotina</taxon>
        <taxon>Agaricomycetes</taxon>
        <taxon>Agaricomycetidae</taxon>
        <taxon>Agaricales</taxon>
        <taxon>Marasmiineae</taxon>
        <taxon>Mycenaceae</taxon>
        <taxon>Favolaschia</taxon>
    </lineage>
</organism>
<feature type="region of interest" description="Disordered" evidence="1">
    <location>
        <begin position="1"/>
        <end position="105"/>
    </location>
</feature>
<protein>
    <submittedName>
        <fullName evidence="2">Uncharacterized protein</fullName>
    </submittedName>
</protein>
<dbReference type="AlphaFoldDB" id="A0AAV9ZY26"/>
<evidence type="ECO:0000313" key="2">
    <source>
        <dbReference type="EMBL" id="KAK6996163.1"/>
    </source>
</evidence>
<dbReference type="Proteomes" id="UP001362999">
    <property type="component" value="Unassembled WGS sequence"/>
</dbReference>
<name>A0AAV9ZY26_9AGAR</name>
<evidence type="ECO:0000313" key="3">
    <source>
        <dbReference type="Proteomes" id="UP001362999"/>
    </source>
</evidence>
<comment type="caution">
    <text evidence="2">The sequence shown here is derived from an EMBL/GenBank/DDBJ whole genome shotgun (WGS) entry which is preliminary data.</text>
</comment>
<evidence type="ECO:0000256" key="1">
    <source>
        <dbReference type="SAM" id="MobiDB-lite"/>
    </source>
</evidence>
<proteinExistence type="predicted"/>
<sequence>MNNKEQPAFATPRRKTARISTGSRPPPIRPRVSKLVDTEAEEASEGSASEKSSRYEGSFINDEQDSDGEARITRSKAKSGAAKSKVTRHAGPASPATKLGDQASDAQRKLRTVFLTAQKPSGEP</sequence>
<keyword evidence="3" id="KW-1185">Reference proteome</keyword>
<accession>A0AAV9ZY26</accession>
<gene>
    <name evidence="2" type="ORF">R3P38DRAFT_2800185</name>
</gene>
<dbReference type="EMBL" id="JAWWNJ010000099">
    <property type="protein sequence ID" value="KAK6996163.1"/>
    <property type="molecule type" value="Genomic_DNA"/>
</dbReference>